<comment type="caution">
    <text evidence="3">The sequence shown here is derived from an EMBL/GenBank/DDBJ whole genome shotgun (WGS) entry which is preliminary data.</text>
</comment>
<dbReference type="GO" id="GO:0005737">
    <property type="term" value="C:cytoplasm"/>
    <property type="evidence" value="ECO:0007669"/>
    <property type="project" value="TreeGrafter"/>
</dbReference>
<dbReference type="OrthoDB" id="10248897at2759"/>
<protein>
    <recommendedName>
        <fullName evidence="2">Polysaccharide biosynthesis domain-containing protein</fullName>
    </recommendedName>
</protein>
<accession>A0A8E0VJK9</accession>
<reference evidence="3" key="1">
    <citation type="submission" date="2019-05" db="EMBL/GenBank/DDBJ databases">
        <title>Annotation for the trematode Fasciolopsis buski.</title>
        <authorList>
            <person name="Choi Y.-J."/>
        </authorList>
    </citation>
    <scope>NUCLEOTIDE SEQUENCE</scope>
    <source>
        <strain evidence="3">HT</strain>
        <tissue evidence="3">Whole worm</tissue>
    </source>
</reference>
<keyword evidence="4" id="KW-1185">Reference proteome</keyword>
<evidence type="ECO:0000256" key="1">
    <source>
        <dbReference type="SAM" id="SignalP"/>
    </source>
</evidence>
<dbReference type="InterPro" id="IPR021148">
    <property type="entry name" value="Polysacc_synth_dom"/>
</dbReference>
<feature type="domain" description="Polysaccharide biosynthesis" evidence="2">
    <location>
        <begin position="37"/>
        <end position="102"/>
    </location>
</feature>
<dbReference type="InterPro" id="IPR023139">
    <property type="entry name" value="PBDC1-like_dom_sf"/>
</dbReference>
<dbReference type="Pfam" id="PF04669">
    <property type="entry name" value="PBDC1"/>
    <property type="match status" value="1"/>
</dbReference>
<feature type="chain" id="PRO_5034468113" description="Polysaccharide biosynthesis domain-containing protein" evidence="1">
    <location>
        <begin position="18"/>
        <end position="127"/>
    </location>
</feature>
<dbReference type="EMBL" id="LUCM01006083">
    <property type="protein sequence ID" value="KAA0191847.1"/>
    <property type="molecule type" value="Genomic_DNA"/>
</dbReference>
<sequence>MAYSHVVLLYVLHITDCVSVSQTTEWPPLLSCFKSNIEIRWAIKSFEHAEAHFCLLCSVDDAKHLRLTGMDDEIYEQFENQFPDLKVDVLSEDDLKSPDSKAVSLIGLFQAHFPRRKPARIRSVTSS</sequence>
<proteinExistence type="predicted"/>
<dbReference type="Proteomes" id="UP000728185">
    <property type="component" value="Unassembled WGS sequence"/>
</dbReference>
<dbReference type="PANTHER" id="PTHR13410:SF9">
    <property type="entry name" value="PROTEIN PBDC1"/>
    <property type="match status" value="1"/>
</dbReference>
<dbReference type="AlphaFoldDB" id="A0A8E0VJK9"/>
<organism evidence="3 4">
    <name type="scientific">Fasciolopsis buskii</name>
    <dbReference type="NCBI Taxonomy" id="27845"/>
    <lineage>
        <taxon>Eukaryota</taxon>
        <taxon>Metazoa</taxon>
        <taxon>Spiralia</taxon>
        <taxon>Lophotrochozoa</taxon>
        <taxon>Platyhelminthes</taxon>
        <taxon>Trematoda</taxon>
        <taxon>Digenea</taxon>
        <taxon>Plagiorchiida</taxon>
        <taxon>Echinostomata</taxon>
        <taxon>Echinostomatoidea</taxon>
        <taxon>Fasciolidae</taxon>
        <taxon>Fasciolopsis</taxon>
    </lineage>
</organism>
<evidence type="ECO:0000259" key="2">
    <source>
        <dbReference type="Pfam" id="PF04669"/>
    </source>
</evidence>
<name>A0A8E0VJK9_9TREM</name>
<evidence type="ECO:0000313" key="4">
    <source>
        <dbReference type="Proteomes" id="UP000728185"/>
    </source>
</evidence>
<feature type="signal peptide" evidence="1">
    <location>
        <begin position="1"/>
        <end position="17"/>
    </location>
</feature>
<gene>
    <name evidence="3" type="ORF">FBUS_10364</name>
</gene>
<dbReference type="InterPro" id="IPR008476">
    <property type="entry name" value="PBDC1_metazoa/fungi"/>
</dbReference>
<dbReference type="Gene3D" id="1.10.3560.10">
    <property type="entry name" value="yst0336 like domain"/>
    <property type="match status" value="1"/>
</dbReference>
<dbReference type="PANTHER" id="PTHR13410">
    <property type="entry name" value="PROTEIN PBDC1"/>
    <property type="match status" value="1"/>
</dbReference>
<keyword evidence="1" id="KW-0732">Signal</keyword>
<evidence type="ECO:0000313" key="3">
    <source>
        <dbReference type="EMBL" id="KAA0191847.1"/>
    </source>
</evidence>